<name>A0A2Z5FVF2_9BACT</name>
<dbReference type="EMBL" id="CP030840">
    <property type="protein sequence ID" value="AXC10732.1"/>
    <property type="molecule type" value="Genomic_DNA"/>
</dbReference>
<evidence type="ECO:0000313" key="2">
    <source>
        <dbReference type="Proteomes" id="UP000253606"/>
    </source>
</evidence>
<evidence type="ECO:0000313" key="1">
    <source>
        <dbReference type="EMBL" id="AXC10732.1"/>
    </source>
</evidence>
<organism evidence="1 2">
    <name type="scientific">Acidisarcina polymorpha</name>
    <dbReference type="NCBI Taxonomy" id="2211140"/>
    <lineage>
        <taxon>Bacteria</taxon>
        <taxon>Pseudomonadati</taxon>
        <taxon>Acidobacteriota</taxon>
        <taxon>Terriglobia</taxon>
        <taxon>Terriglobales</taxon>
        <taxon>Acidobacteriaceae</taxon>
        <taxon>Acidisarcina</taxon>
    </lineage>
</organism>
<reference evidence="1 2" key="1">
    <citation type="journal article" date="2018" name="Front. Microbiol.">
        <title>Hydrolytic Capabilities as a Key to Environmental Success: Chitinolytic and Cellulolytic Acidobacteria From Acidic Sub-arctic Soils and Boreal Peatlands.</title>
        <authorList>
            <person name="Belova S.E."/>
            <person name="Ravin N.V."/>
            <person name="Pankratov T.A."/>
            <person name="Rakitin A.L."/>
            <person name="Ivanova A.A."/>
            <person name="Beletsky A.V."/>
            <person name="Mardanov A.V."/>
            <person name="Sinninghe Damste J.S."/>
            <person name="Dedysh S.N."/>
        </authorList>
    </citation>
    <scope>NUCLEOTIDE SEQUENCE [LARGE SCALE GENOMIC DNA]</scope>
    <source>
        <strain evidence="1 2">SBC82</strain>
    </source>
</reference>
<accession>A0A2Z5FVF2</accession>
<proteinExistence type="predicted"/>
<sequence length="45" mass="5170">MGYRCRNIVSGHRLNEHRRQANALAIARSISDTFKKLEELRGADD</sequence>
<keyword evidence="2" id="KW-1185">Reference proteome</keyword>
<dbReference type="AlphaFoldDB" id="A0A2Z5FVF2"/>
<dbReference type="KEGG" id="abas:ACPOL_1384"/>
<dbReference type="Proteomes" id="UP000253606">
    <property type="component" value="Chromosome"/>
</dbReference>
<protein>
    <submittedName>
        <fullName evidence="1">Uncharacterized protein</fullName>
    </submittedName>
</protein>
<gene>
    <name evidence="1" type="ORF">ACPOL_1384</name>
</gene>